<keyword evidence="6" id="KW-1185">Reference proteome</keyword>
<reference evidence="5 6" key="1">
    <citation type="submission" date="2024-04" db="EMBL/GenBank/DDBJ databases">
        <authorList>
            <person name="Wu Y.S."/>
            <person name="Zhang L."/>
        </authorList>
    </citation>
    <scope>NUCLEOTIDE SEQUENCE [LARGE SCALE GENOMIC DNA]</scope>
    <source>
        <strain evidence="5 6">KG-01</strain>
    </source>
</reference>
<evidence type="ECO:0000256" key="3">
    <source>
        <dbReference type="ARBA" id="ARBA00022729"/>
    </source>
</evidence>
<evidence type="ECO:0000256" key="1">
    <source>
        <dbReference type="ARBA" id="ARBA00004613"/>
    </source>
</evidence>
<evidence type="ECO:0000313" key="6">
    <source>
        <dbReference type="Proteomes" id="UP001398420"/>
    </source>
</evidence>
<dbReference type="InterPro" id="IPR006626">
    <property type="entry name" value="PbH1"/>
</dbReference>
<sequence>MKKIIVLFCFLMATSFVSIACEAKEVKTIYVATNGQDTWSGTKEKPLKTLKKAATKATAGMTIIIRKGTYKEPLIIQHSGTKQKPIRFQAAPHEKVVISGENVKSVNGEKALIHIKSKQYITVKGLTLQNVTTKKTNETPMGIYVTGSSRAIRLQQNHIHHIQTNAKNGNAHGIAVYGTGAMKDIRIQQNTVENLKLGASEAVVLNGNIDGFDISKNIVRRNDNIGIDVIGYEGVATNKKYDYVRNGTITANTVSNISSYGNPAYGKNYAAGGIYVDGAKNVRIANNRVYQNDLGIEATSEHRGKYAENITIEHNTIYHNRYTGISVGGYDVKRGGTKNSIIRLNTLYQNDTKNLYGGQLLLQHYVENNRIERNVMTPSRSRLFIVNDAKTNRKNLLKRNIYDQTDQKNGLWMWKTKEYDRFLDFQKSTKSQDSLYTKVQYRNVKKQDFRLVKNSKVEKWIQ</sequence>
<proteinExistence type="predicted"/>
<evidence type="ECO:0000313" key="5">
    <source>
        <dbReference type="EMBL" id="MEL5989180.1"/>
    </source>
</evidence>
<feature type="signal peptide" evidence="4">
    <location>
        <begin position="1"/>
        <end position="20"/>
    </location>
</feature>
<feature type="chain" id="PRO_5046474077" evidence="4">
    <location>
        <begin position="21"/>
        <end position="462"/>
    </location>
</feature>
<evidence type="ECO:0000256" key="2">
    <source>
        <dbReference type="ARBA" id="ARBA00022525"/>
    </source>
</evidence>
<dbReference type="Gene3D" id="2.160.20.10">
    <property type="entry name" value="Single-stranded right-handed beta-helix, Pectin lyase-like"/>
    <property type="match status" value="1"/>
</dbReference>
<dbReference type="InterPro" id="IPR052052">
    <property type="entry name" value="Polysaccharide_Lyase_9"/>
</dbReference>
<dbReference type="SUPFAM" id="SSF51126">
    <property type="entry name" value="Pectin lyase-like"/>
    <property type="match status" value="1"/>
</dbReference>
<dbReference type="PROSITE" id="PS51257">
    <property type="entry name" value="PROKAR_LIPOPROTEIN"/>
    <property type="match status" value="1"/>
</dbReference>
<dbReference type="Proteomes" id="UP001398420">
    <property type="component" value="Unassembled WGS sequence"/>
</dbReference>
<dbReference type="PANTHER" id="PTHR40088">
    <property type="entry name" value="PECTATE LYASE (EUROFUNG)"/>
    <property type="match status" value="1"/>
</dbReference>
<comment type="caution">
    <text evidence="5">The sequence shown here is derived from an EMBL/GenBank/DDBJ whole genome shotgun (WGS) entry which is preliminary data.</text>
</comment>
<evidence type="ECO:0000256" key="4">
    <source>
        <dbReference type="SAM" id="SignalP"/>
    </source>
</evidence>
<dbReference type="EMBL" id="JBCEWA010000009">
    <property type="protein sequence ID" value="MEL5989180.1"/>
    <property type="molecule type" value="Genomic_DNA"/>
</dbReference>
<dbReference type="InterPro" id="IPR012334">
    <property type="entry name" value="Pectin_lyas_fold"/>
</dbReference>
<organism evidence="5 6">
    <name type="scientific">Kurthia gibsonii</name>
    <dbReference type="NCBI Taxonomy" id="33946"/>
    <lineage>
        <taxon>Bacteria</taxon>
        <taxon>Bacillati</taxon>
        <taxon>Bacillota</taxon>
        <taxon>Bacilli</taxon>
        <taxon>Bacillales</taxon>
        <taxon>Caryophanaceae</taxon>
        <taxon>Kurthia</taxon>
    </lineage>
</organism>
<keyword evidence="3 4" id="KW-0732">Signal</keyword>
<keyword evidence="2" id="KW-0964">Secreted</keyword>
<comment type="subcellular location">
    <subcellularLocation>
        <location evidence="1">Secreted</location>
    </subcellularLocation>
</comment>
<gene>
    <name evidence="5" type="ORF">AAF454_12275</name>
</gene>
<dbReference type="SMART" id="SM00710">
    <property type="entry name" value="PbH1"/>
    <property type="match status" value="6"/>
</dbReference>
<protein>
    <submittedName>
        <fullName evidence="5">Right-handed parallel beta-helix repeat-containing protein</fullName>
    </submittedName>
</protein>
<dbReference type="RefSeq" id="WP_087682609.1">
    <property type="nucleotide sequence ID" value="NZ_JBCEWA010000009.1"/>
</dbReference>
<name>A0ABU9LMI0_9BACL</name>
<dbReference type="InterPro" id="IPR011050">
    <property type="entry name" value="Pectin_lyase_fold/virulence"/>
</dbReference>
<dbReference type="PANTHER" id="PTHR40088:SF2">
    <property type="entry name" value="SECRETED SUGAR HYDROLASE"/>
    <property type="match status" value="1"/>
</dbReference>
<accession>A0ABU9LMI0</accession>